<feature type="chain" id="PRO_5039266828" evidence="1">
    <location>
        <begin position="26"/>
        <end position="450"/>
    </location>
</feature>
<dbReference type="RefSeq" id="WP_141954369.1">
    <property type="nucleotide sequence ID" value="NZ_VFOZ01000001.1"/>
</dbReference>
<proteinExistence type="predicted"/>
<evidence type="ECO:0000256" key="1">
    <source>
        <dbReference type="SAM" id="SignalP"/>
    </source>
</evidence>
<organism evidence="3 4">
    <name type="scientific">Actinoallomurus bryophytorum</name>
    <dbReference type="NCBI Taxonomy" id="1490222"/>
    <lineage>
        <taxon>Bacteria</taxon>
        <taxon>Bacillati</taxon>
        <taxon>Actinomycetota</taxon>
        <taxon>Actinomycetes</taxon>
        <taxon>Streptosporangiales</taxon>
        <taxon>Thermomonosporaceae</taxon>
        <taxon>Actinoallomurus</taxon>
    </lineage>
</organism>
<protein>
    <submittedName>
        <fullName evidence="3">Putative pyrroloquinoline-quinone binding quinoprotein</fullName>
    </submittedName>
</protein>
<dbReference type="InterPro" id="IPR015943">
    <property type="entry name" value="WD40/YVTN_repeat-like_dom_sf"/>
</dbReference>
<dbReference type="Gene3D" id="2.130.10.10">
    <property type="entry name" value="YVTN repeat-like/Quinoprotein amine dehydrogenase"/>
    <property type="match status" value="1"/>
</dbReference>
<gene>
    <name evidence="3" type="ORF">FB559_1345</name>
</gene>
<evidence type="ECO:0000313" key="4">
    <source>
        <dbReference type="Proteomes" id="UP000316096"/>
    </source>
</evidence>
<dbReference type="OrthoDB" id="4541885at2"/>
<dbReference type="InterPro" id="IPR002372">
    <property type="entry name" value="PQQ_rpt_dom"/>
</dbReference>
<keyword evidence="4" id="KW-1185">Reference proteome</keyword>
<evidence type="ECO:0000313" key="3">
    <source>
        <dbReference type="EMBL" id="TQL95835.1"/>
    </source>
</evidence>
<dbReference type="PROSITE" id="PS51257">
    <property type="entry name" value="PROKAR_LIPOPROTEIN"/>
    <property type="match status" value="1"/>
</dbReference>
<dbReference type="EMBL" id="VFOZ01000001">
    <property type="protein sequence ID" value="TQL95835.1"/>
    <property type="molecule type" value="Genomic_DNA"/>
</dbReference>
<reference evidence="3 4" key="1">
    <citation type="submission" date="2019-06" db="EMBL/GenBank/DDBJ databases">
        <title>Sequencing the genomes of 1000 actinobacteria strains.</title>
        <authorList>
            <person name="Klenk H.-P."/>
        </authorList>
    </citation>
    <scope>NUCLEOTIDE SEQUENCE [LARGE SCALE GENOMIC DNA]</scope>
    <source>
        <strain evidence="3 4">DSM 102200</strain>
    </source>
</reference>
<accession>A0A543CFG0</accession>
<feature type="domain" description="Pyrrolo-quinoline quinone repeat" evidence="2">
    <location>
        <begin position="35"/>
        <end position="220"/>
    </location>
</feature>
<dbReference type="Pfam" id="PF13360">
    <property type="entry name" value="PQQ_2"/>
    <property type="match status" value="1"/>
</dbReference>
<sequence>MTTHRRLRFAFIPAQIATLLIGAAACGGDSHGASHEAAKPAWNDTAVNAVSRPVIGSGVTAVTGLLPGGRLQTVVSDVHDGKRLWAHPAVISGRPAAMGVAPPAVAGPAGHAVVASVETHGRGAALVGRDTRTGAQRWTRNVGTTFGPAACGDMLCVSESTARKSADFAVVNPATGKPAWHMPGVAEVEWAGPKRVVLFRMSAHPTVEAHDLATGKTAWTFPVENALGRGADLSGGWAFGSAGEALIGYVAPYQTRKNGPLSPFGFFSLRLTDGKQQWAHKRLLRVYPSANPAVALITREVDGADRYGGFTELDPHTGRSMSRLTTTGAPGANWWLAFPQDLSAVGFLAHDRPSKMYDLRTGRAVGGHARAWSFCTTTPAPLKITGQQGFYPIAALCPYDLKTGKRLDAAQAVPPGWYTGAVDGWRVWRDEHGGLHGVHDGDGTSPGMYQ</sequence>
<comment type="caution">
    <text evidence="3">The sequence shown here is derived from an EMBL/GenBank/DDBJ whole genome shotgun (WGS) entry which is preliminary data.</text>
</comment>
<feature type="signal peptide" evidence="1">
    <location>
        <begin position="1"/>
        <end position="25"/>
    </location>
</feature>
<dbReference type="Proteomes" id="UP000316096">
    <property type="component" value="Unassembled WGS sequence"/>
</dbReference>
<dbReference type="InterPro" id="IPR011047">
    <property type="entry name" value="Quinoprotein_ADH-like_sf"/>
</dbReference>
<dbReference type="SUPFAM" id="SSF50998">
    <property type="entry name" value="Quinoprotein alcohol dehydrogenase-like"/>
    <property type="match status" value="1"/>
</dbReference>
<evidence type="ECO:0000259" key="2">
    <source>
        <dbReference type="Pfam" id="PF13360"/>
    </source>
</evidence>
<dbReference type="AlphaFoldDB" id="A0A543CFG0"/>
<keyword evidence="1" id="KW-0732">Signal</keyword>
<name>A0A543CFG0_9ACTN</name>